<name>A0A507CCU4_9FUNG</name>
<evidence type="ECO:0000313" key="2">
    <source>
        <dbReference type="EMBL" id="TPX35744.1"/>
    </source>
</evidence>
<dbReference type="EMBL" id="QEAO01000007">
    <property type="protein sequence ID" value="TPX35744.1"/>
    <property type="molecule type" value="Genomic_DNA"/>
</dbReference>
<dbReference type="Pfam" id="PF25556">
    <property type="entry name" value="SET_TTL"/>
    <property type="match status" value="1"/>
</dbReference>
<dbReference type="OrthoDB" id="2127950at2759"/>
<feature type="domain" description="Tubulin--tyrosine ligase-like protein 12 SET-like" evidence="1">
    <location>
        <begin position="181"/>
        <end position="287"/>
    </location>
</feature>
<evidence type="ECO:0000259" key="1">
    <source>
        <dbReference type="Pfam" id="PF25556"/>
    </source>
</evidence>
<sequence length="622" mass="69564">MAEYEGEAAAYDEFIARHRLQLSNIPEKLHPELFTKVTSEIFDAAGYYMLQKTGSLRGGFDLVLIVGKLEAESALSLSDHAWTFTPTVQLRDELVGNLLLLERLEFMMGLPPIEEPEEETDDEPEDAQDLIMLVSTHARVSEEEARDVLKKADWEVVNALSSLEHPEEDDGGMDSLHQQIAQQLSINGGEERKPDVKDRAQRVFDSIWKYAQTYSVAWATSDNTVNVQTVWFMCDELGSAITHSETPNSKMITFLYYKPDSTVGIPYSVFWLTDDLEYGDVITRDFVPELIPKGLSRVAYRIALDIYPQNDVEGTQQMLRMELARYKSEVPSRKPKELGTVSALPADRPLRIYEAATQSTASESLGDIQIVGSQGEADIDVGLDATMDSTLLDFGLLAQAVHKTHGAVTWFPAVYCLDESALHLIVADFINRPKDQNWWTMRTADRLDAPQFTTDSLPRIVRQTDLGGRVVAVEWTTDSEVYGSSPFNVSFSFAIVSEKSSLAVFLDIDNFDVRISAPTTSFIDHPASEPTPTLIRDSHGVTHPTPQIFLKNFESTRWSMVLDEVSDAIRGIVQSVASDGAISEGRTCGFYQMQVRIKKSKGVVVEGLRRAGVQNWLSWRSL</sequence>
<dbReference type="GeneID" id="42003248"/>
<dbReference type="GO" id="GO:0005737">
    <property type="term" value="C:cytoplasm"/>
    <property type="evidence" value="ECO:0007669"/>
    <property type="project" value="TreeGrafter"/>
</dbReference>
<dbReference type="AlphaFoldDB" id="A0A507CCU4"/>
<gene>
    <name evidence="2" type="ORF">SmJEL517_g02023</name>
</gene>
<accession>A0A507CCU4</accession>
<reference evidence="2 3" key="1">
    <citation type="journal article" date="2019" name="Sci. Rep.">
        <title>Comparative genomics of chytrid fungi reveal insights into the obligate biotrophic and pathogenic lifestyle of Synchytrium endobioticum.</title>
        <authorList>
            <person name="van de Vossenberg B.T.L.H."/>
            <person name="Warris S."/>
            <person name="Nguyen H.D.T."/>
            <person name="van Gent-Pelzer M.P.E."/>
            <person name="Joly D.L."/>
            <person name="van de Geest H.C."/>
            <person name="Bonants P.J.M."/>
            <person name="Smith D.S."/>
            <person name="Levesque C.A."/>
            <person name="van der Lee T.A.J."/>
        </authorList>
    </citation>
    <scope>NUCLEOTIDE SEQUENCE [LARGE SCALE GENOMIC DNA]</scope>
    <source>
        <strain evidence="2 3">JEL517</strain>
    </source>
</reference>
<comment type="caution">
    <text evidence="2">The sequence shown here is derived from an EMBL/GenBank/DDBJ whole genome shotgun (WGS) entry which is preliminary data.</text>
</comment>
<dbReference type="STRING" id="1806994.A0A507CCU4"/>
<keyword evidence="3" id="KW-1185">Reference proteome</keyword>
<protein>
    <recommendedName>
        <fullName evidence="1">Tubulin--tyrosine ligase-like protein 12 SET-like domain-containing protein</fullName>
    </recommendedName>
</protein>
<organism evidence="2 3">
    <name type="scientific">Synchytrium microbalum</name>
    <dbReference type="NCBI Taxonomy" id="1806994"/>
    <lineage>
        <taxon>Eukaryota</taxon>
        <taxon>Fungi</taxon>
        <taxon>Fungi incertae sedis</taxon>
        <taxon>Chytridiomycota</taxon>
        <taxon>Chytridiomycota incertae sedis</taxon>
        <taxon>Chytridiomycetes</taxon>
        <taxon>Synchytriales</taxon>
        <taxon>Synchytriaceae</taxon>
        <taxon>Synchytrium</taxon>
    </lineage>
</organism>
<evidence type="ECO:0000313" key="3">
    <source>
        <dbReference type="Proteomes" id="UP000319731"/>
    </source>
</evidence>
<dbReference type="InterPro" id="IPR057954">
    <property type="entry name" value="SET_TTL12"/>
</dbReference>
<dbReference type="InterPro" id="IPR027749">
    <property type="entry name" value="TTLL12"/>
</dbReference>
<dbReference type="PANTHER" id="PTHR46088">
    <property type="entry name" value="TUBULIN--TYROSINE LIGASE-LIKE PROTEIN 12"/>
    <property type="match status" value="1"/>
</dbReference>
<dbReference type="PANTHER" id="PTHR46088:SF1">
    <property type="entry name" value="TUBULIN--TYROSINE LIGASE-LIKE PROTEIN 12"/>
    <property type="match status" value="1"/>
</dbReference>
<dbReference type="Proteomes" id="UP000319731">
    <property type="component" value="Unassembled WGS sequence"/>
</dbReference>
<dbReference type="RefSeq" id="XP_031026176.1">
    <property type="nucleotide sequence ID" value="XM_031167951.1"/>
</dbReference>
<proteinExistence type="predicted"/>